<evidence type="ECO:0000313" key="2">
    <source>
        <dbReference type="EMBL" id="MPC26307.1"/>
    </source>
</evidence>
<keyword evidence="3" id="KW-1185">Reference proteome</keyword>
<gene>
    <name evidence="2" type="ORF">E2C01_019442</name>
</gene>
<comment type="caution">
    <text evidence="2">The sequence shown here is derived from an EMBL/GenBank/DDBJ whole genome shotgun (WGS) entry which is preliminary data.</text>
</comment>
<organism evidence="2 3">
    <name type="scientific">Portunus trituberculatus</name>
    <name type="common">Swimming crab</name>
    <name type="synonym">Neptunus trituberculatus</name>
    <dbReference type="NCBI Taxonomy" id="210409"/>
    <lineage>
        <taxon>Eukaryota</taxon>
        <taxon>Metazoa</taxon>
        <taxon>Ecdysozoa</taxon>
        <taxon>Arthropoda</taxon>
        <taxon>Crustacea</taxon>
        <taxon>Multicrustacea</taxon>
        <taxon>Malacostraca</taxon>
        <taxon>Eumalacostraca</taxon>
        <taxon>Eucarida</taxon>
        <taxon>Decapoda</taxon>
        <taxon>Pleocyemata</taxon>
        <taxon>Brachyura</taxon>
        <taxon>Eubrachyura</taxon>
        <taxon>Portunoidea</taxon>
        <taxon>Portunidae</taxon>
        <taxon>Portuninae</taxon>
        <taxon>Portunus</taxon>
    </lineage>
</organism>
<sequence>MTLPRPRPLRTLPFPSLAASPPVPRHLFYPNICLSTHLPASLQRVYRRRLPTHLSSIPVFPPSSHQFRLSYLIFFIVRIVVL</sequence>
<evidence type="ECO:0000256" key="1">
    <source>
        <dbReference type="SAM" id="MobiDB-lite"/>
    </source>
</evidence>
<evidence type="ECO:0000313" key="3">
    <source>
        <dbReference type="Proteomes" id="UP000324222"/>
    </source>
</evidence>
<dbReference type="Proteomes" id="UP000324222">
    <property type="component" value="Unassembled WGS sequence"/>
</dbReference>
<feature type="region of interest" description="Disordered" evidence="1">
    <location>
        <begin position="1"/>
        <end position="20"/>
    </location>
</feature>
<feature type="compositionally biased region" description="Low complexity" evidence="1">
    <location>
        <begin position="1"/>
        <end position="13"/>
    </location>
</feature>
<dbReference type="AlphaFoldDB" id="A0A5B7DYZ7"/>
<accession>A0A5B7DYZ7</accession>
<protein>
    <submittedName>
        <fullName evidence="2">Uncharacterized protein</fullName>
    </submittedName>
</protein>
<reference evidence="2 3" key="1">
    <citation type="submission" date="2019-05" db="EMBL/GenBank/DDBJ databases">
        <title>Another draft genome of Portunus trituberculatus and its Hox gene families provides insights of decapod evolution.</title>
        <authorList>
            <person name="Jeong J.-H."/>
            <person name="Song I."/>
            <person name="Kim S."/>
            <person name="Choi T."/>
            <person name="Kim D."/>
            <person name="Ryu S."/>
            <person name="Kim W."/>
        </authorList>
    </citation>
    <scope>NUCLEOTIDE SEQUENCE [LARGE SCALE GENOMIC DNA]</scope>
    <source>
        <tissue evidence="2">Muscle</tissue>
    </source>
</reference>
<name>A0A5B7DYZ7_PORTR</name>
<proteinExistence type="predicted"/>
<dbReference type="EMBL" id="VSRR010001584">
    <property type="protein sequence ID" value="MPC26307.1"/>
    <property type="molecule type" value="Genomic_DNA"/>
</dbReference>